<evidence type="ECO:0000256" key="1">
    <source>
        <dbReference type="ARBA" id="ARBA00001970"/>
    </source>
</evidence>
<dbReference type="RefSeq" id="WP_142527225.1">
    <property type="nucleotide sequence ID" value="NZ_CBCSJO010000004.1"/>
</dbReference>
<dbReference type="GO" id="GO:0046872">
    <property type="term" value="F:metal ion binding"/>
    <property type="evidence" value="ECO:0007669"/>
    <property type="project" value="UniProtKB-KW"/>
</dbReference>
<comment type="subcellular location">
    <subcellularLocation>
        <location evidence="2">Membrane</location>
        <topology evidence="2">Multi-pass membrane protein</topology>
    </subcellularLocation>
</comment>
<keyword evidence="7" id="KW-0408">Iron</keyword>
<feature type="transmembrane region" description="Helical" evidence="12">
    <location>
        <begin position="316"/>
        <end position="335"/>
    </location>
</feature>
<accession>A0A521BUB1</accession>
<dbReference type="PANTHER" id="PTHR23289:SF2">
    <property type="entry name" value="CYTOCHROME C OXIDASE ASSEMBLY PROTEIN COX15 HOMOLOG"/>
    <property type="match status" value="1"/>
</dbReference>
<sequence length="346" mass="38951">MKDKSNKHIAIWLYCGAFCVFIQILLGGVTRLTGSGLSITEWQPLLGALPPLSRAEWEHSFTQYKEIAQFKKVNSTFGLSDYQLLFFWEWLHRNWARMIGLIFIVPFITFVIQKKIKPKMGLRLIILSLFGASQAVIGWIMVKSGLNDTAIAVDEIKLAVHLLMAVLLLTYILWMAFQLSIHPLDIHYSAKVKTLAGTTFLLLLVQLFYGALMAGSQAALAAPTWPDINGFVIPPGLLTEKSSTGHMLSIQFIHRMLAYTIGIMILFLYKSSSYLETHRSTAALRTAMLMLLCLQIFLGIVTLLKSITISYRIFAIFHQGTGILLSLSVLLIFYLSHKKSISYRSV</sequence>
<keyword evidence="4" id="KW-0479">Metal-binding</keyword>
<dbReference type="PANTHER" id="PTHR23289">
    <property type="entry name" value="CYTOCHROME C OXIDASE ASSEMBLY PROTEIN COX15"/>
    <property type="match status" value="1"/>
</dbReference>
<evidence type="ECO:0000256" key="9">
    <source>
        <dbReference type="ARBA" id="ARBA00023136"/>
    </source>
</evidence>
<keyword evidence="14" id="KW-1185">Reference proteome</keyword>
<evidence type="ECO:0000256" key="3">
    <source>
        <dbReference type="ARBA" id="ARBA00022692"/>
    </source>
</evidence>
<keyword evidence="9 12" id="KW-0472">Membrane</keyword>
<keyword evidence="6" id="KW-0560">Oxidoreductase</keyword>
<comment type="catalytic activity">
    <reaction evidence="11">
        <text>Fe(II)-heme o + 2 A + H2O = Fe(II)-heme a + 2 AH2</text>
        <dbReference type="Rhea" id="RHEA:63388"/>
        <dbReference type="ChEBI" id="CHEBI:13193"/>
        <dbReference type="ChEBI" id="CHEBI:15377"/>
        <dbReference type="ChEBI" id="CHEBI:17499"/>
        <dbReference type="ChEBI" id="CHEBI:60530"/>
        <dbReference type="ChEBI" id="CHEBI:61715"/>
        <dbReference type="EC" id="1.17.99.9"/>
    </reaction>
    <physiologicalReaction direction="left-to-right" evidence="11">
        <dbReference type="Rhea" id="RHEA:63389"/>
    </physiologicalReaction>
</comment>
<gene>
    <name evidence="13" type="ORF">SAMN06265348_1031</name>
</gene>
<feature type="transmembrane region" description="Helical" evidence="12">
    <location>
        <begin position="194"/>
        <end position="215"/>
    </location>
</feature>
<organism evidence="13 14">
    <name type="scientific">Pedobacter westerhofensis</name>
    <dbReference type="NCBI Taxonomy" id="425512"/>
    <lineage>
        <taxon>Bacteria</taxon>
        <taxon>Pseudomonadati</taxon>
        <taxon>Bacteroidota</taxon>
        <taxon>Sphingobacteriia</taxon>
        <taxon>Sphingobacteriales</taxon>
        <taxon>Sphingobacteriaceae</taxon>
        <taxon>Pedobacter</taxon>
    </lineage>
</organism>
<dbReference type="InterPro" id="IPR003780">
    <property type="entry name" value="COX15/CtaA_fam"/>
</dbReference>
<proteinExistence type="predicted"/>
<dbReference type="OrthoDB" id="9793156at2"/>
<evidence type="ECO:0000256" key="8">
    <source>
        <dbReference type="ARBA" id="ARBA00023133"/>
    </source>
</evidence>
<feature type="transmembrane region" description="Helical" evidence="12">
    <location>
        <begin position="9"/>
        <end position="29"/>
    </location>
</feature>
<evidence type="ECO:0000256" key="10">
    <source>
        <dbReference type="ARBA" id="ARBA00044501"/>
    </source>
</evidence>
<comment type="pathway">
    <text evidence="10">Porphyrin-containing compound metabolism; heme A biosynthesis; heme A from heme O: step 1/1.</text>
</comment>
<protein>
    <submittedName>
        <fullName evidence="13">Cytochrome c oxidase assembly protein subunit 15</fullName>
    </submittedName>
</protein>
<feature type="transmembrane region" description="Helical" evidence="12">
    <location>
        <begin position="162"/>
        <end position="182"/>
    </location>
</feature>
<dbReference type="EMBL" id="FXTN01000003">
    <property type="protein sequence ID" value="SMO50747.1"/>
    <property type="molecule type" value="Genomic_DNA"/>
</dbReference>
<evidence type="ECO:0000256" key="5">
    <source>
        <dbReference type="ARBA" id="ARBA00022989"/>
    </source>
</evidence>
<feature type="transmembrane region" description="Helical" evidence="12">
    <location>
        <begin position="252"/>
        <end position="270"/>
    </location>
</feature>
<evidence type="ECO:0000256" key="7">
    <source>
        <dbReference type="ARBA" id="ARBA00023004"/>
    </source>
</evidence>
<evidence type="ECO:0000313" key="14">
    <source>
        <dbReference type="Proteomes" id="UP000320300"/>
    </source>
</evidence>
<dbReference type="GO" id="GO:0006784">
    <property type="term" value="P:heme A biosynthetic process"/>
    <property type="evidence" value="ECO:0007669"/>
    <property type="project" value="InterPro"/>
</dbReference>
<dbReference type="GO" id="GO:0016020">
    <property type="term" value="C:membrane"/>
    <property type="evidence" value="ECO:0007669"/>
    <property type="project" value="UniProtKB-SubCell"/>
</dbReference>
<dbReference type="GO" id="GO:0016653">
    <property type="term" value="F:oxidoreductase activity, acting on NAD(P)H, heme protein as acceptor"/>
    <property type="evidence" value="ECO:0007669"/>
    <property type="project" value="TreeGrafter"/>
</dbReference>
<evidence type="ECO:0000256" key="4">
    <source>
        <dbReference type="ARBA" id="ARBA00022723"/>
    </source>
</evidence>
<evidence type="ECO:0000256" key="12">
    <source>
        <dbReference type="SAM" id="Phobius"/>
    </source>
</evidence>
<keyword evidence="3 12" id="KW-0812">Transmembrane</keyword>
<feature type="transmembrane region" description="Helical" evidence="12">
    <location>
        <begin position="95"/>
        <end position="112"/>
    </location>
</feature>
<name>A0A521BUB1_9SPHI</name>
<evidence type="ECO:0000256" key="2">
    <source>
        <dbReference type="ARBA" id="ARBA00004141"/>
    </source>
</evidence>
<comment type="cofactor">
    <cofactor evidence="1">
        <name>heme b</name>
        <dbReference type="ChEBI" id="CHEBI:60344"/>
    </cofactor>
</comment>
<reference evidence="13 14" key="1">
    <citation type="submission" date="2017-05" db="EMBL/GenBank/DDBJ databases">
        <authorList>
            <person name="Varghese N."/>
            <person name="Submissions S."/>
        </authorList>
    </citation>
    <scope>NUCLEOTIDE SEQUENCE [LARGE SCALE GENOMIC DNA]</scope>
    <source>
        <strain evidence="13 14">DSM 19036</strain>
    </source>
</reference>
<evidence type="ECO:0000256" key="11">
    <source>
        <dbReference type="ARBA" id="ARBA00048044"/>
    </source>
</evidence>
<dbReference type="AlphaFoldDB" id="A0A521BUB1"/>
<evidence type="ECO:0000256" key="6">
    <source>
        <dbReference type="ARBA" id="ARBA00023002"/>
    </source>
</evidence>
<dbReference type="Pfam" id="PF02628">
    <property type="entry name" value="COX15-CtaA"/>
    <property type="match status" value="1"/>
</dbReference>
<dbReference type="GO" id="GO:0120547">
    <property type="term" value="F:heme A synthase activity"/>
    <property type="evidence" value="ECO:0007669"/>
    <property type="project" value="UniProtKB-EC"/>
</dbReference>
<keyword evidence="8" id="KW-0350">Heme biosynthesis</keyword>
<dbReference type="Proteomes" id="UP000320300">
    <property type="component" value="Unassembled WGS sequence"/>
</dbReference>
<keyword evidence="5 12" id="KW-1133">Transmembrane helix</keyword>
<feature type="transmembrane region" description="Helical" evidence="12">
    <location>
        <begin position="124"/>
        <end position="142"/>
    </location>
</feature>
<dbReference type="InterPro" id="IPR023754">
    <property type="entry name" value="HemeA_Synthase_type2"/>
</dbReference>
<evidence type="ECO:0000313" key="13">
    <source>
        <dbReference type="EMBL" id="SMO50747.1"/>
    </source>
</evidence>
<feature type="transmembrane region" description="Helical" evidence="12">
    <location>
        <begin position="282"/>
        <end position="304"/>
    </location>
</feature>